<keyword evidence="3" id="KW-0648">Protein biosynthesis</keyword>
<sequence length="199" mass="22916">HSTVNMASDDKDYIEEILIEGESKMKSALQVFQSNLNSIRAGRAQPEMLDPITVTVYEGKKMSIKDLATVSAPEARLLTMTVWDLQNVDVIVKALRESNYHFNPQVDGPLIRIVIPHLTEERRQELCKQAKRYTDDCKVALRNVRKKCSDDLKALQKEKKISEDMVKQCMNKPVQKMMDRMMVEAEKKFDQKTKDILTV</sequence>
<reference evidence="7" key="1">
    <citation type="submission" date="2015-11" db="EMBL/GenBank/DDBJ databases">
        <title>De novo transcriptome assembly of four potential Pierce s Disease insect vectors from Arizona vineyards.</title>
        <authorList>
            <person name="Tassone E.E."/>
        </authorList>
    </citation>
    <scope>NUCLEOTIDE SEQUENCE</scope>
</reference>
<protein>
    <recommendedName>
        <fullName evidence="2">Ribosome-recycling factor, mitochondrial</fullName>
    </recommendedName>
    <alternativeName>
        <fullName evidence="4">Ribosome-releasing factor, mitochondrial</fullName>
    </alternativeName>
</protein>
<dbReference type="Gene3D" id="3.30.1360.40">
    <property type="match status" value="1"/>
</dbReference>
<evidence type="ECO:0000256" key="2">
    <source>
        <dbReference type="ARBA" id="ARBA00020581"/>
    </source>
</evidence>
<accession>A0A1B6L8L6</accession>
<dbReference type="GO" id="GO:0006412">
    <property type="term" value="P:translation"/>
    <property type="evidence" value="ECO:0007669"/>
    <property type="project" value="UniProtKB-KW"/>
</dbReference>
<evidence type="ECO:0000256" key="5">
    <source>
        <dbReference type="SAM" id="Coils"/>
    </source>
</evidence>
<evidence type="ECO:0000256" key="3">
    <source>
        <dbReference type="ARBA" id="ARBA00022917"/>
    </source>
</evidence>
<keyword evidence="5" id="KW-0175">Coiled coil</keyword>
<evidence type="ECO:0000256" key="1">
    <source>
        <dbReference type="ARBA" id="ARBA00005912"/>
    </source>
</evidence>
<dbReference type="EMBL" id="GEBQ01020103">
    <property type="protein sequence ID" value="JAT19874.1"/>
    <property type="molecule type" value="Transcribed_RNA"/>
</dbReference>
<dbReference type="PANTHER" id="PTHR20982">
    <property type="entry name" value="RIBOSOME RECYCLING FACTOR"/>
    <property type="match status" value="1"/>
</dbReference>
<gene>
    <name evidence="7" type="ORF">g.2736</name>
</gene>
<dbReference type="SUPFAM" id="SSF55194">
    <property type="entry name" value="Ribosome recycling factor, RRF"/>
    <property type="match status" value="1"/>
</dbReference>
<dbReference type="GO" id="GO:0043023">
    <property type="term" value="F:ribosomal large subunit binding"/>
    <property type="evidence" value="ECO:0007669"/>
    <property type="project" value="TreeGrafter"/>
</dbReference>
<feature type="coiled-coil region" evidence="5">
    <location>
        <begin position="138"/>
        <end position="172"/>
    </location>
</feature>
<comment type="similarity">
    <text evidence="1">Belongs to the RRF family.</text>
</comment>
<dbReference type="PANTHER" id="PTHR20982:SF3">
    <property type="entry name" value="MITOCHONDRIAL RIBOSOME RECYCLING FACTOR PSEUDO 1"/>
    <property type="match status" value="1"/>
</dbReference>
<dbReference type="AlphaFoldDB" id="A0A1B6L8L6"/>
<dbReference type="InterPro" id="IPR023584">
    <property type="entry name" value="Ribosome_recyc_fac_dom"/>
</dbReference>
<dbReference type="InterPro" id="IPR036191">
    <property type="entry name" value="RRF_sf"/>
</dbReference>
<evidence type="ECO:0000313" key="7">
    <source>
        <dbReference type="EMBL" id="JAT19874.1"/>
    </source>
</evidence>
<organism evidence="7">
    <name type="scientific">Graphocephala atropunctata</name>
    <dbReference type="NCBI Taxonomy" id="36148"/>
    <lineage>
        <taxon>Eukaryota</taxon>
        <taxon>Metazoa</taxon>
        <taxon>Ecdysozoa</taxon>
        <taxon>Arthropoda</taxon>
        <taxon>Hexapoda</taxon>
        <taxon>Insecta</taxon>
        <taxon>Pterygota</taxon>
        <taxon>Neoptera</taxon>
        <taxon>Paraneoptera</taxon>
        <taxon>Hemiptera</taxon>
        <taxon>Auchenorrhyncha</taxon>
        <taxon>Membracoidea</taxon>
        <taxon>Cicadellidae</taxon>
        <taxon>Cicadellinae</taxon>
        <taxon>Cicadellini</taxon>
        <taxon>Graphocephala</taxon>
    </lineage>
</organism>
<dbReference type="Pfam" id="PF01765">
    <property type="entry name" value="RRF"/>
    <property type="match status" value="1"/>
</dbReference>
<dbReference type="Gene3D" id="1.10.132.20">
    <property type="entry name" value="Ribosome-recycling factor"/>
    <property type="match status" value="1"/>
</dbReference>
<dbReference type="InterPro" id="IPR002661">
    <property type="entry name" value="Ribosome_recyc_fac"/>
</dbReference>
<evidence type="ECO:0000256" key="4">
    <source>
        <dbReference type="ARBA" id="ARBA00033107"/>
    </source>
</evidence>
<evidence type="ECO:0000259" key="6">
    <source>
        <dbReference type="Pfam" id="PF01765"/>
    </source>
</evidence>
<feature type="domain" description="Ribosome recycling factor" evidence="6">
    <location>
        <begin position="32"/>
        <end position="197"/>
    </location>
</feature>
<dbReference type="FunFam" id="3.30.1360.40:FF:000001">
    <property type="entry name" value="Ribosome-recycling factor"/>
    <property type="match status" value="1"/>
</dbReference>
<name>A0A1B6L8L6_9HEMI</name>
<feature type="non-terminal residue" evidence="7">
    <location>
        <position position="1"/>
    </location>
</feature>
<dbReference type="NCBIfam" id="TIGR00496">
    <property type="entry name" value="frr"/>
    <property type="match status" value="1"/>
</dbReference>
<proteinExistence type="inferred from homology"/>